<dbReference type="Proteomes" id="UP000535182">
    <property type="component" value="Unassembled WGS sequence"/>
</dbReference>
<keyword evidence="2" id="KW-1185">Reference proteome</keyword>
<dbReference type="SUPFAM" id="SSF48452">
    <property type="entry name" value="TPR-like"/>
    <property type="match status" value="1"/>
</dbReference>
<sequence length="87" mass="9722">MRGEAYLAARRGSEAAAEFEKILDHRGLVLNQPIGALAHLGLGRAYVLEGDIPKAKETYQDFLILWKDADLDVPVLQQAKEEYGKLR</sequence>
<dbReference type="RefSeq" id="WP_183981641.1">
    <property type="nucleotide sequence ID" value="NZ_JACHEB010000019.1"/>
</dbReference>
<organism evidence="1 2">
    <name type="scientific">Tunturiibacter gelidiferens</name>
    <dbReference type="NCBI Taxonomy" id="3069689"/>
    <lineage>
        <taxon>Bacteria</taxon>
        <taxon>Pseudomonadati</taxon>
        <taxon>Acidobacteriota</taxon>
        <taxon>Terriglobia</taxon>
        <taxon>Terriglobales</taxon>
        <taxon>Acidobacteriaceae</taxon>
        <taxon>Tunturiibacter</taxon>
    </lineage>
</organism>
<comment type="caution">
    <text evidence="1">The sequence shown here is derived from an EMBL/GenBank/DDBJ whole genome shotgun (WGS) entry which is preliminary data.</text>
</comment>
<gene>
    <name evidence="1" type="ORF">HDF14_005520</name>
</gene>
<evidence type="ECO:0000313" key="1">
    <source>
        <dbReference type="EMBL" id="MBB5331868.1"/>
    </source>
</evidence>
<name>A0A9X0U6V2_9BACT</name>
<dbReference type="EMBL" id="JACHEB010000019">
    <property type="protein sequence ID" value="MBB5331868.1"/>
    <property type="molecule type" value="Genomic_DNA"/>
</dbReference>
<protein>
    <submittedName>
        <fullName evidence="1">Tetratricopeptide (TPR) repeat protein</fullName>
    </submittedName>
</protein>
<accession>A0A9X0U6V2</accession>
<proteinExistence type="predicted"/>
<dbReference type="Gene3D" id="1.25.40.10">
    <property type="entry name" value="Tetratricopeptide repeat domain"/>
    <property type="match status" value="1"/>
</dbReference>
<evidence type="ECO:0000313" key="2">
    <source>
        <dbReference type="Proteomes" id="UP000535182"/>
    </source>
</evidence>
<dbReference type="InterPro" id="IPR011990">
    <property type="entry name" value="TPR-like_helical_dom_sf"/>
</dbReference>
<dbReference type="AlphaFoldDB" id="A0A9X0U6V2"/>
<reference evidence="1 2" key="1">
    <citation type="submission" date="2020-08" db="EMBL/GenBank/DDBJ databases">
        <title>Genomic Encyclopedia of Type Strains, Phase IV (KMG-V): Genome sequencing to study the core and pangenomes of soil and plant-associated prokaryotes.</title>
        <authorList>
            <person name="Whitman W."/>
        </authorList>
    </citation>
    <scope>NUCLEOTIDE SEQUENCE [LARGE SCALE GENOMIC DNA]</scope>
    <source>
        <strain evidence="1 2">X5P2</strain>
    </source>
</reference>